<evidence type="ECO:0000256" key="1">
    <source>
        <dbReference type="SAM" id="SignalP"/>
    </source>
</evidence>
<dbReference type="AlphaFoldDB" id="A0A5B8W0Q0"/>
<reference evidence="2 3" key="1">
    <citation type="journal article" date="2013" name="J. Microbiol.">
        <title>Mucilaginibacter ginsenosidivorax sp. nov., with ginsenoside converting activity isolated from sediment.</title>
        <authorList>
            <person name="Kim J.K."/>
            <person name="Choi T.E."/>
            <person name="Liu Q.M."/>
            <person name="Park H.Y."/>
            <person name="Yi T.H."/>
            <person name="Yoon M.H."/>
            <person name="Kim S.C."/>
            <person name="Im W.T."/>
        </authorList>
    </citation>
    <scope>NUCLEOTIDE SEQUENCE [LARGE SCALE GENOMIC DNA]</scope>
    <source>
        <strain evidence="2 3">KHI28</strain>
    </source>
</reference>
<evidence type="ECO:0000313" key="3">
    <source>
        <dbReference type="Proteomes" id="UP000321362"/>
    </source>
</evidence>
<keyword evidence="1" id="KW-0732">Signal</keyword>
<dbReference type="RefSeq" id="WP_147054756.1">
    <property type="nucleotide sequence ID" value="NZ_CP042437.1"/>
</dbReference>
<keyword evidence="3" id="KW-1185">Reference proteome</keyword>
<gene>
    <name evidence="2" type="ORF">FSB76_15285</name>
</gene>
<feature type="chain" id="PRO_5022880936" description="Carboxypeptidase-like regulatory domain-containing protein" evidence="1">
    <location>
        <begin position="22"/>
        <end position="258"/>
    </location>
</feature>
<organism evidence="2 3">
    <name type="scientific">Mucilaginibacter ginsenosidivorax</name>
    <dbReference type="NCBI Taxonomy" id="862126"/>
    <lineage>
        <taxon>Bacteria</taxon>
        <taxon>Pseudomonadati</taxon>
        <taxon>Bacteroidota</taxon>
        <taxon>Sphingobacteriia</taxon>
        <taxon>Sphingobacteriales</taxon>
        <taxon>Sphingobacteriaceae</taxon>
        <taxon>Mucilaginibacter</taxon>
    </lineage>
</organism>
<accession>A0A5B8W0Q0</accession>
<dbReference type="SUPFAM" id="SSF49464">
    <property type="entry name" value="Carboxypeptidase regulatory domain-like"/>
    <property type="match status" value="1"/>
</dbReference>
<dbReference type="InterPro" id="IPR008969">
    <property type="entry name" value="CarboxyPept-like_regulatory"/>
</dbReference>
<dbReference type="Proteomes" id="UP000321362">
    <property type="component" value="Chromosome"/>
</dbReference>
<evidence type="ECO:0000313" key="2">
    <source>
        <dbReference type="EMBL" id="QEC77243.1"/>
    </source>
</evidence>
<dbReference type="OrthoDB" id="789400at2"/>
<sequence>MRIRFTLQLLVCFCFVLNASAQEFTLKGVISKKSTPERVGQVMIKNLRTNVTLMSDDLGWFTVKVSVGDTLLFSKEKFTPQKIEVLNNSDMPVYLQPQIVLAEVKITGQTKRQEVNEIMGDYRKQGTFYAGKPPVTSFITNPLTGIYELFGQTPNRAKRFAQFSKGEIEQAEVNRRYNINFVKQVTKVQSDAEAQRFMNYYTPTFDELKGWNDYDLISHIQKSYDYYKNSGEKEKLELLNSPTFIKSDSTRLSKPGQH</sequence>
<feature type="signal peptide" evidence="1">
    <location>
        <begin position="1"/>
        <end position="21"/>
    </location>
</feature>
<protein>
    <recommendedName>
        <fullName evidence="4">Carboxypeptidase-like regulatory domain-containing protein</fullName>
    </recommendedName>
</protein>
<dbReference type="KEGG" id="mgk:FSB76_15285"/>
<name>A0A5B8W0Q0_9SPHI</name>
<evidence type="ECO:0008006" key="4">
    <source>
        <dbReference type="Google" id="ProtNLM"/>
    </source>
</evidence>
<dbReference type="EMBL" id="CP042437">
    <property type="protein sequence ID" value="QEC77243.1"/>
    <property type="molecule type" value="Genomic_DNA"/>
</dbReference>
<proteinExistence type="predicted"/>